<proteinExistence type="predicted"/>
<evidence type="ECO:0000313" key="2">
    <source>
        <dbReference type="Proteomes" id="UP000023435"/>
    </source>
</evidence>
<evidence type="ECO:0008006" key="3">
    <source>
        <dbReference type="Google" id="ProtNLM"/>
    </source>
</evidence>
<dbReference type="Proteomes" id="UP000023435">
    <property type="component" value="Unassembled WGS sequence"/>
</dbReference>
<dbReference type="AlphaFoldDB" id="A0A108UE16"/>
<reference evidence="1 2" key="1">
    <citation type="journal article" date="2014" name="Genome Announc.">
        <title>Draft Genome Sequence of Lysobacter capsici AZ78, a Bacterium Antagonistic to Plant-Pathogenic Oomycetes.</title>
        <authorList>
            <person name="Puopolo G."/>
            <person name="Sonego P."/>
            <person name="Engelen K."/>
            <person name="Pertot I."/>
        </authorList>
    </citation>
    <scope>NUCLEOTIDE SEQUENCE [LARGE SCALE GENOMIC DNA]</scope>
    <source>
        <strain evidence="1 2">AZ78</strain>
    </source>
</reference>
<evidence type="ECO:0000313" key="1">
    <source>
        <dbReference type="EMBL" id="KWS07249.1"/>
    </source>
</evidence>
<dbReference type="EMBL" id="JAJA02000001">
    <property type="protein sequence ID" value="KWS07249.1"/>
    <property type="molecule type" value="Genomic_DNA"/>
</dbReference>
<comment type="caution">
    <text evidence="1">The sequence shown here is derived from an EMBL/GenBank/DDBJ whole genome shotgun (WGS) entry which is preliminary data.</text>
</comment>
<organism evidence="1 2">
    <name type="scientific">Lysobacter capsici AZ78</name>
    <dbReference type="NCBI Taxonomy" id="1444315"/>
    <lineage>
        <taxon>Bacteria</taxon>
        <taxon>Pseudomonadati</taxon>
        <taxon>Pseudomonadota</taxon>
        <taxon>Gammaproteobacteria</taxon>
        <taxon>Lysobacterales</taxon>
        <taxon>Lysobacteraceae</taxon>
        <taxon>Lysobacter</taxon>
    </lineage>
</organism>
<gene>
    <name evidence="1" type="ORF">AZ78_4810</name>
</gene>
<name>A0A108UE16_9GAMM</name>
<sequence length="40" mass="4389">MQFLTPDCAQCGDASAAIERLVAAHPELPVRWVQIQVPAR</sequence>
<protein>
    <recommendedName>
        <fullName evidence="3">Thioredoxin</fullName>
    </recommendedName>
</protein>
<accession>A0A108UE16</accession>
<keyword evidence="2" id="KW-1185">Reference proteome</keyword>